<dbReference type="InterPro" id="IPR029014">
    <property type="entry name" value="NiFe-Hase_large"/>
</dbReference>
<reference evidence="9" key="1">
    <citation type="submission" date="2019-02" db="EMBL/GenBank/DDBJ databases">
        <title>Genome of the parasitoid wasp Diachasma alloeum, an emerging model for ecological speciation and transitions to asexual reproduction.</title>
        <authorList>
            <person name="Robertson H.M."/>
            <person name="Walden K.K."/>
            <person name="Tvedte E.S."/>
            <person name="Hood G.R."/>
            <person name="Feder J.L."/>
            <person name="Forbes A.A."/>
            <person name="Logsdon J.M."/>
            <person name="Mcelroy K.E."/>
        </authorList>
    </citation>
    <scope>NUCLEOTIDE SEQUENCE [LARGE SCALE GENOMIC DNA]</scope>
    <source>
        <strain evidence="9">Michigan</strain>
    </source>
</reference>
<dbReference type="OrthoDB" id="1009at2759"/>
<evidence type="ECO:0000313" key="10">
    <source>
        <dbReference type="Proteomes" id="UP000297026"/>
    </source>
</evidence>
<dbReference type="SUPFAM" id="SSF56762">
    <property type="entry name" value="HydB/Nqo4-like"/>
    <property type="match status" value="1"/>
</dbReference>
<dbReference type="CTD" id="43798"/>
<dbReference type="NCBIfam" id="TIGR01962">
    <property type="entry name" value="NuoD"/>
    <property type="match status" value="1"/>
</dbReference>
<gene>
    <name evidence="9" type="primary">ND-49</name>
    <name evidence="9" type="ORF">DALL_DALL000313</name>
</gene>
<dbReference type="Pfam" id="PF00346">
    <property type="entry name" value="Complex1_49kDa"/>
    <property type="match status" value="1"/>
</dbReference>
<dbReference type="FunFam" id="1.10.645.10:FF:000005">
    <property type="entry name" value="NADH-quinone oxidoreductase subunit D"/>
    <property type="match status" value="1"/>
</dbReference>
<dbReference type="InterPro" id="IPR001135">
    <property type="entry name" value="NADH_Q_OxRdtase_suD"/>
</dbReference>
<dbReference type="GO" id="GO:0016651">
    <property type="term" value="F:oxidoreductase activity, acting on NAD(P)H"/>
    <property type="evidence" value="ECO:0007669"/>
    <property type="project" value="InterPro"/>
</dbReference>
<dbReference type="GO" id="GO:0006120">
    <property type="term" value="P:mitochondrial electron transport, NADH to ubiquinone"/>
    <property type="evidence" value="ECO:0007669"/>
    <property type="project" value="TreeGrafter"/>
</dbReference>
<evidence type="ECO:0000256" key="7">
    <source>
        <dbReference type="RuleBase" id="RU003685"/>
    </source>
</evidence>
<dbReference type="PROSITE" id="PS00535">
    <property type="entry name" value="COMPLEX1_49K"/>
    <property type="match status" value="1"/>
</dbReference>
<evidence type="ECO:0000256" key="6">
    <source>
        <dbReference type="ARBA" id="ARBA00031562"/>
    </source>
</evidence>
<evidence type="ECO:0000256" key="1">
    <source>
        <dbReference type="ARBA" id="ARBA00005769"/>
    </source>
</evidence>
<dbReference type="GO" id="GO:0051287">
    <property type="term" value="F:NAD binding"/>
    <property type="evidence" value="ECO:0007669"/>
    <property type="project" value="InterPro"/>
</dbReference>
<dbReference type="Proteomes" id="UP000297026">
    <property type="component" value="Unassembled WGS sequence"/>
</dbReference>
<evidence type="ECO:0000259" key="8">
    <source>
        <dbReference type="Pfam" id="PF00346"/>
    </source>
</evidence>
<dbReference type="Gene3D" id="1.10.645.10">
    <property type="entry name" value="Cytochrome-c3 Hydrogenase, chain B"/>
    <property type="match status" value="1"/>
</dbReference>
<name>A0A4E0RQQ0_9HYME</name>
<dbReference type="KEGG" id="dam:107041705"/>
<dbReference type="EMBL" id="ML158713">
    <property type="protein sequence ID" value="THK33124.1"/>
    <property type="molecule type" value="Genomic_DNA"/>
</dbReference>
<feature type="domain" description="NADH-quinone oxidoreductase subunit D" evidence="8">
    <location>
        <begin position="197"/>
        <end position="467"/>
    </location>
</feature>
<evidence type="ECO:0000256" key="5">
    <source>
        <dbReference type="ARBA" id="ARBA00030505"/>
    </source>
</evidence>
<dbReference type="GeneID" id="107041705"/>
<dbReference type="GO" id="GO:0048038">
    <property type="term" value="F:quinone binding"/>
    <property type="evidence" value="ECO:0007669"/>
    <property type="project" value="InterPro"/>
</dbReference>
<protein>
    <recommendedName>
        <fullName evidence="5">Complex I-49kD</fullName>
    </recommendedName>
    <alternativeName>
        <fullName evidence="6">NADH-ubiquinone oxidoreductase 49 kDa subunit</fullName>
    </alternativeName>
</protein>
<comment type="similarity">
    <text evidence="1 7">Belongs to the complex I 49 kDa subunit family.</text>
</comment>
<dbReference type="PANTHER" id="PTHR11993">
    <property type="entry name" value="NADH-UBIQUINONE OXIDOREDUCTASE 49 KDA SUBUNIT"/>
    <property type="match status" value="1"/>
</dbReference>
<evidence type="ECO:0000256" key="4">
    <source>
        <dbReference type="ARBA" id="ARBA00023027"/>
    </source>
</evidence>
<keyword evidence="10" id="KW-1185">Reference proteome</keyword>
<accession>A0A4E0RQQ0</accession>
<keyword evidence="4 7" id="KW-0520">NAD</keyword>
<keyword evidence="2 7" id="KW-0813">Transport</keyword>
<dbReference type="PANTHER" id="PTHR11993:SF10">
    <property type="entry name" value="NADH DEHYDROGENASE [UBIQUINONE] IRON-SULFUR PROTEIN 2, MITOCHONDRIAL"/>
    <property type="match status" value="1"/>
</dbReference>
<dbReference type="InterPro" id="IPR022885">
    <property type="entry name" value="NDH1_su_D/H"/>
</dbReference>
<dbReference type="AlphaFoldDB" id="A0A4E0RQQ0"/>
<proteinExistence type="inferred from homology"/>
<evidence type="ECO:0000256" key="2">
    <source>
        <dbReference type="ARBA" id="ARBA00022448"/>
    </source>
</evidence>
<sequence length="467" mass="52965">MAAGVLRTVLKKSGAFAPDAKTLLQNSGALSVYNPQRNAGRWYPDEEYVKQFVGPLMVPNDGVKWKYMPPLDKPAVIEKNIQNTRINFGPQHPAAHGVLRLVLELEGEYVRNADPHVGLLHRGTEKLIEYKTYMQALPYFDRLDYVSMMCNEQCFSMAIEKLLNIEVPIRAKYIRTLFAEITRILNHIMGIGTHALDIGALTPFFWLFEEREKLMEFYERVSGARMHAAYVRPGGVSQDLPLGLMDDIYQWARQYAAQIDQVEDLLTRNVIWRSRTMNIGTVTVQQALDWGFSGVMLRGSGYKWDIRKTAPYDAYDLVDFDVPIGIAGDCYDRYLCRVEEMRQSLRIIEQCLNQMPAGEIKVDDNKIVPPSRQEMKTSMEALIHHFKLFSQGFQVPPGATYTAIEAPKGEFGVYLVSDGSSKPYRCKIKAPGFAHLAALQEIGPRHFLADIVAIIGTMDIVFGEIDR</sequence>
<dbReference type="GO" id="GO:0005739">
    <property type="term" value="C:mitochondrion"/>
    <property type="evidence" value="ECO:0007669"/>
    <property type="project" value="GOC"/>
</dbReference>
<evidence type="ECO:0000313" key="9">
    <source>
        <dbReference type="EMBL" id="THK33124.1"/>
    </source>
</evidence>
<dbReference type="InterPro" id="IPR014029">
    <property type="entry name" value="NADH_UbQ_OxRdtase_49kDa_CS"/>
</dbReference>
<organism evidence="9 10">
    <name type="scientific">Diachasma alloeum</name>
    <dbReference type="NCBI Taxonomy" id="454923"/>
    <lineage>
        <taxon>Eukaryota</taxon>
        <taxon>Metazoa</taxon>
        <taxon>Ecdysozoa</taxon>
        <taxon>Arthropoda</taxon>
        <taxon>Hexapoda</taxon>
        <taxon>Insecta</taxon>
        <taxon>Pterygota</taxon>
        <taxon>Neoptera</taxon>
        <taxon>Endopterygota</taxon>
        <taxon>Hymenoptera</taxon>
        <taxon>Apocrita</taxon>
        <taxon>Ichneumonoidea</taxon>
        <taxon>Braconidae</taxon>
        <taxon>Opiinae</taxon>
        <taxon>Diachasma</taxon>
    </lineage>
</organism>
<evidence type="ECO:0000256" key="3">
    <source>
        <dbReference type="ARBA" id="ARBA00022967"/>
    </source>
</evidence>
<dbReference type="HAMAP" id="MF_01358">
    <property type="entry name" value="NDH1_NuoD"/>
    <property type="match status" value="1"/>
</dbReference>
<keyword evidence="3 7" id="KW-1278">Translocase</keyword>
<dbReference type="NCBIfam" id="NF004739">
    <property type="entry name" value="PRK06075.1"/>
    <property type="match status" value="1"/>
</dbReference>